<dbReference type="Pfam" id="PF22105">
    <property type="entry name" value="DUF6943"/>
    <property type="match status" value="1"/>
</dbReference>
<feature type="coiled-coil region" evidence="1">
    <location>
        <begin position="88"/>
        <end position="122"/>
    </location>
</feature>
<dbReference type="AlphaFoldDB" id="V5H2H6"/>
<proteinExistence type="predicted"/>
<reference evidence="3" key="1">
    <citation type="submission" date="2012-12" db="EMBL/GenBank/DDBJ databases">
        <title>Genome Sequence of Photobacterium leiognathi lrivu.4.1.</title>
        <authorList>
            <person name="Urbanczyk H."/>
            <person name="Ogura Y."/>
            <person name="Hayashi T."/>
            <person name="Dunlap P.V."/>
        </authorList>
    </citation>
    <scope>NUCLEOTIDE SEQUENCE [LARGE SCALE GENOMIC DNA]</scope>
    <source>
        <strain evidence="3">lrivu.4.1</strain>
    </source>
</reference>
<dbReference type="Proteomes" id="UP000030675">
    <property type="component" value="Unassembled WGS sequence"/>
</dbReference>
<dbReference type="RefSeq" id="WP_023934113.1">
    <property type="nucleotide sequence ID" value="NZ_DF196820.1"/>
</dbReference>
<keyword evidence="1" id="KW-0175">Coiled coil</keyword>
<name>V5H2H6_PHOLE</name>
<evidence type="ECO:0000313" key="2">
    <source>
        <dbReference type="EMBL" id="GAD31307.1"/>
    </source>
</evidence>
<gene>
    <name evidence="2" type="ORF">PLEI_2965</name>
</gene>
<accession>V5H2H6</accession>
<dbReference type="HOGENOM" id="CLU_162009_0_0_6"/>
<dbReference type="eggNOG" id="ENOG5031PPB">
    <property type="taxonomic scope" value="Bacteria"/>
</dbReference>
<dbReference type="EMBL" id="DF196820">
    <property type="protein sequence ID" value="GAD31307.1"/>
    <property type="molecule type" value="Genomic_DNA"/>
</dbReference>
<evidence type="ECO:0000313" key="3">
    <source>
        <dbReference type="Proteomes" id="UP000030675"/>
    </source>
</evidence>
<organism evidence="2 3">
    <name type="scientific">Photobacterium leiognathi lrivu.4.1</name>
    <dbReference type="NCBI Taxonomy" id="1248232"/>
    <lineage>
        <taxon>Bacteria</taxon>
        <taxon>Pseudomonadati</taxon>
        <taxon>Pseudomonadota</taxon>
        <taxon>Gammaproteobacteria</taxon>
        <taxon>Vibrionales</taxon>
        <taxon>Vibrionaceae</taxon>
        <taxon>Photobacterium</taxon>
    </lineage>
</organism>
<evidence type="ECO:0000256" key="1">
    <source>
        <dbReference type="SAM" id="Coils"/>
    </source>
</evidence>
<protein>
    <submittedName>
        <fullName evidence="2">Uncharacterized protein</fullName>
    </submittedName>
</protein>
<dbReference type="InterPro" id="IPR054223">
    <property type="entry name" value="DUF6943"/>
</dbReference>
<sequence>MIIKSFKASEQHQAAFYIARVGQVGKPLREPYTSNNCFMVFSDNPEHDFQLVKSAYATKRFNSITYGSCQPFIRLRDVRHIIDQLSASDKHLEMLAQLERHIDTQEANLKKQRDLLLSLQQSILAA</sequence>